<accession>A0A4C2A7H9</accession>
<comment type="caution">
    <text evidence="1">The sequence shown here is derived from an EMBL/GenBank/DDBJ whole genome shotgun (WGS) entry which is preliminary data.</text>
</comment>
<protein>
    <submittedName>
        <fullName evidence="1">Uncharacterized protein</fullName>
    </submittedName>
</protein>
<evidence type="ECO:0000313" key="2">
    <source>
        <dbReference type="Proteomes" id="UP000299102"/>
    </source>
</evidence>
<dbReference type="AlphaFoldDB" id="A0A4C2A7H9"/>
<sequence>MGKRTKHGAHRSHPHWKPLRSSIDHHIRLRQLLDHKDVTAIPYALRRARRRDAAIKALCAVTPARAQVDAPPEALTSN</sequence>
<organism evidence="1 2">
    <name type="scientific">Eumeta variegata</name>
    <name type="common">Bagworm moth</name>
    <name type="synonym">Eumeta japonica</name>
    <dbReference type="NCBI Taxonomy" id="151549"/>
    <lineage>
        <taxon>Eukaryota</taxon>
        <taxon>Metazoa</taxon>
        <taxon>Ecdysozoa</taxon>
        <taxon>Arthropoda</taxon>
        <taxon>Hexapoda</taxon>
        <taxon>Insecta</taxon>
        <taxon>Pterygota</taxon>
        <taxon>Neoptera</taxon>
        <taxon>Endopterygota</taxon>
        <taxon>Lepidoptera</taxon>
        <taxon>Glossata</taxon>
        <taxon>Ditrysia</taxon>
        <taxon>Tineoidea</taxon>
        <taxon>Psychidae</taxon>
        <taxon>Oiketicinae</taxon>
        <taxon>Eumeta</taxon>
    </lineage>
</organism>
<dbReference type="EMBL" id="BGZK01002564">
    <property type="protein sequence ID" value="GBP94935.1"/>
    <property type="molecule type" value="Genomic_DNA"/>
</dbReference>
<proteinExistence type="predicted"/>
<dbReference type="Proteomes" id="UP000299102">
    <property type="component" value="Unassembled WGS sequence"/>
</dbReference>
<keyword evidence="2" id="KW-1185">Reference proteome</keyword>
<gene>
    <name evidence="1" type="ORF">EVAR_69654_1</name>
</gene>
<name>A0A4C2A7H9_EUMVA</name>
<evidence type="ECO:0000313" key="1">
    <source>
        <dbReference type="EMBL" id="GBP94935.1"/>
    </source>
</evidence>
<reference evidence="1 2" key="1">
    <citation type="journal article" date="2019" name="Commun. Biol.">
        <title>The bagworm genome reveals a unique fibroin gene that provides high tensile strength.</title>
        <authorList>
            <person name="Kono N."/>
            <person name="Nakamura H."/>
            <person name="Ohtoshi R."/>
            <person name="Tomita M."/>
            <person name="Numata K."/>
            <person name="Arakawa K."/>
        </authorList>
    </citation>
    <scope>NUCLEOTIDE SEQUENCE [LARGE SCALE GENOMIC DNA]</scope>
</reference>